<dbReference type="InterPro" id="IPR033124">
    <property type="entry name" value="Ser_caboxypep_his_AS"/>
</dbReference>
<protein>
    <recommendedName>
        <fullName evidence="7">Carboxypeptidase</fullName>
        <ecNumber evidence="7">3.4.16.-</ecNumber>
    </recommendedName>
</protein>
<keyword evidence="4 7" id="KW-0732">Signal</keyword>
<evidence type="ECO:0000256" key="6">
    <source>
        <dbReference type="ARBA" id="ARBA00023180"/>
    </source>
</evidence>
<dbReference type="PROSITE" id="PS00131">
    <property type="entry name" value="CARBOXYPEPT_SER_SER"/>
    <property type="match status" value="1"/>
</dbReference>
<dbReference type="InterPro" id="IPR029058">
    <property type="entry name" value="AB_hydrolase_fold"/>
</dbReference>
<evidence type="ECO:0000256" key="5">
    <source>
        <dbReference type="ARBA" id="ARBA00022801"/>
    </source>
</evidence>
<keyword evidence="3 7" id="KW-0645">Protease</keyword>
<evidence type="ECO:0000256" key="7">
    <source>
        <dbReference type="RuleBase" id="RU361156"/>
    </source>
</evidence>
<feature type="chain" id="PRO_5042315540" description="Carboxypeptidase" evidence="7">
    <location>
        <begin position="19"/>
        <end position="602"/>
    </location>
</feature>
<evidence type="ECO:0000256" key="2">
    <source>
        <dbReference type="ARBA" id="ARBA00022645"/>
    </source>
</evidence>
<dbReference type="Proteomes" id="UP000075880">
    <property type="component" value="Unassembled WGS sequence"/>
</dbReference>
<dbReference type="GO" id="GO:0004185">
    <property type="term" value="F:serine-type carboxypeptidase activity"/>
    <property type="evidence" value="ECO:0007669"/>
    <property type="project" value="UniProtKB-UniRule"/>
</dbReference>
<keyword evidence="6" id="KW-0325">Glycoprotein</keyword>
<proteinExistence type="inferred from homology"/>
<keyword evidence="9" id="KW-1185">Reference proteome</keyword>
<reference evidence="8" key="1">
    <citation type="submission" date="2024-04" db="UniProtKB">
        <authorList>
            <consortium name="EnsemblMetazoa"/>
        </authorList>
    </citation>
    <scope>IDENTIFICATION</scope>
    <source>
        <strain evidence="8">EBRO</strain>
    </source>
</reference>
<dbReference type="InterPro" id="IPR001563">
    <property type="entry name" value="Peptidase_S10"/>
</dbReference>
<dbReference type="InterPro" id="IPR018202">
    <property type="entry name" value="Ser_caboxypep_ser_AS"/>
</dbReference>
<evidence type="ECO:0000313" key="8">
    <source>
        <dbReference type="EnsemblMetazoa" id="ENSAATROPP006477"/>
    </source>
</evidence>
<name>A0AAG5D551_ANOAO</name>
<dbReference type="AlphaFoldDB" id="A0AAG5D551"/>
<dbReference type="EC" id="3.4.16.-" evidence="7"/>
<dbReference type="PROSITE" id="PS00560">
    <property type="entry name" value="CARBOXYPEPT_SER_HIS"/>
    <property type="match status" value="1"/>
</dbReference>
<dbReference type="Gene3D" id="3.40.50.1820">
    <property type="entry name" value="alpha/beta hydrolase"/>
    <property type="match status" value="1"/>
</dbReference>
<dbReference type="PANTHER" id="PTHR11802">
    <property type="entry name" value="SERINE PROTEASE FAMILY S10 SERINE CARBOXYPEPTIDASE"/>
    <property type="match status" value="1"/>
</dbReference>
<keyword evidence="2 7" id="KW-0121">Carboxypeptidase</keyword>
<accession>A0AAG5D551</accession>
<dbReference type="GO" id="GO:0006508">
    <property type="term" value="P:proteolysis"/>
    <property type="evidence" value="ECO:0007669"/>
    <property type="project" value="UniProtKB-KW"/>
</dbReference>
<evidence type="ECO:0000256" key="4">
    <source>
        <dbReference type="ARBA" id="ARBA00022729"/>
    </source>
</evidence>
<dbReference type="SUPFAM" id="SSF53474">
    <property type="entry name" value="alpha/beta-Hydrolases"/>
    <property type="match status" value="1"/>
</dbReference>
<comment type="similarity">
    <text evidence="1 7">Belongs to the peptidase S10 family.</text>
</comment>
<dbReference type="Pfam" id="PF00450">
    <property type="entry name" value="Peptidase_S10"/>
    <property type="match status" value="1"/>
</dbReference>
<dbReference type="EnsemblMetazoa" id="ENSAATROPT007242">
    <property type="protein sequence ID" value="ENSAATROPP006477"/>
    <property type="gene ID" value="ENSAATROPG005903"/>
</dbReference>
<dbReference type="PANTHER" id="PTHR11802:SF472">
    <property type="entry name" value="SERINE CARBOXYPEPTIDASE CPVL-RELATED"/>
    <property type="match status" value="1"/>
</dbReference>
<dbReference type="PRINTS" id="PR00724">
    <property type="entry name" value="CRBOXYPTASEC"/>
</dbReference>
<evidence type="ECO:0000313" key="9">
    <source>
        <dbReference type="Proteomes" id="UP000075880"/>
    </source>
</evidence>
<feature type="signal peptide" evidence="7">
    <location>
        <begin position="1"/>
        <end position="18"/>
    </location>
</feature>
<sequence>MATFVLVVRLQLSSIVTSVIEIASSRNKFHRVDTRVEERYHDDGGEKIFQTTQKWIIVEGWVRKALSFTNYRIMDKLWTLRLLNVVGALYTVGVTSPRTSISSEQANTGIVISNAVFGSSPIMGRCALFLVPFGLLALTGWPPAVEGRRSFLNPYPRFTASPPAPNEDVGEPLFLTPFIANKSIEEGRQAARVLHPAIPADVESYSGYLTVDAATNSNLFFWYFAAKVDPTTAPVVLWLQGGPGASSLYGLFTENGPFSVSSKMKLVPRKFSWHLNHHLIYIDNPVGTGFSFTDKDEGYSTNETHVGTNLHNALQQFFALFPDLQSHPFFVTGESYGGKYVPAVAHTIHRKNDESKVHINLEGIAIGNGLCDPFHQLVYGDYLYQLGLIDSRTRDQFHQYEAKGRDCITKQDFKCAFDVFDELINGDQYPSGSLFKNASGFKTYFNYLQTEPDPADEYMGKFLQLAETRKAIHVGNNSFHDLEGENKVEEHLKLDVMRSVVPYLNELLAAYRVVIYNGQLDIIVAYPLTMNYVTRLNFPGMDDYKKAPRYIWKVDGEIAGYAKEAGNLVEVLVRNAGHMVPKDRPKWALDLLLRLTHGKRFG</sequence>
<dbReference type="FunFam" id="3.40.50.1820:FF:000096">
    <property type="entry name" value="Carboxypeptidase vitellogenic-like"/>
    <property type="match status" value="1"/>
</dbReference>
<organism evidence="8 9">
    <name type="scientific">Anopheles atroparvus</name>
    <name type="common">European mosquito</name>
    <dbReference type="NCBI Taxonomy" id="41427"/>
    <lineage>
        <taxon>Eukaryota</taxon>
        <taxon>Metazoa</taxon>
        <taxon>Ecdysozoa</taxon>
        <taxon>Arthropoda</taxon>
        <taxon>Hexapoda</taxon>
        <taxon>Insecta</taxon>
        <taxon>Pterygota</taxon>
        <taxon>Neoptera</taxon>
        <taxon>Endopterygota</taxon>
        <taxon>Diptera</taxon>
        <taxon>Nematocera</taxon>
        <taxon>Culicoidea</taxon>
        <taxon>Culicidae</taxon>
        <taxon>Anophelinae</taxon>
        <taxon>Anopheles</taxon>
    </lineage>
</organism>
<evidence type="ECO:0000256" key="1">
    <source>
        <dbReference type="ARBA" id="ARBA00009431"/>
    </source>
</evidence>
<keyword evidence="5 7" id="KW-0378">Hydrolase</keyword>
<evidence type="ECO:0000256" key="3">
    <source>
        <dbReference type="ARBA" id="ARBA00022670"/>
    </source>
</evidence>